<evidence type="ECO:0000259" key="2">
    <source>
        <dbReference type="Pfam" id="PF22483"/>
    </source>
</evidence>
<dbReference type="AlphaFoldDB" id="A0A8J3WSH0"/>
<dbReference type="PANTHER" id="PTHR35004">
    <property type="entry name" value="TRANSPOSASE RV3428C-RELATED"/>
    <property type="match status" value="1"/>
</dbReference>
<reference evidence="3 4" key="1">
    <citation type="submission" date="2021-01" db="EMBL/GenBank/DDBJ databases">
        <title>Whole genome shotgun sequence of Planobispora siamensis NBRC 107568.</title>
        <authorList>
            <person name="Komaki H."/>
            <person name="Tamura T."/>
        </authorList>
    </citation>
    <scope>NUCLEOTIDE SEQUENCE [LARGE SCALE GENOMIC DNA]</scope>
    <source>
        <strain evidence="3 4">NBRC 107568</strain>
    </source>
</reference>
<comment type="caution">
    <text evidence="3">The sequence shown here is derived from an EMBL/GenBank/DDBJ whole genome shotgun (WGS) entry which is preliminary data.</text>
</comment>
<feature type="domain" description="Transposase for insertion sequence element IS21-like C-terminal" evidence="2">
    <location>
        <begin position="324"/>
        <end position="392"/>
    </location>
</feature>
<keyword evidence="4" id="KW-1185">Reference proteome</keyword>
<evidence type="ECO:0000313" key="4">
    <source>
        <dbReference type="Proteomes" id="UP000619788"/>
    </source>
</evidence>
<sequence>MCSAGEGALMQPKTKVELYAAIRRDSRAGLATRALQRKYGVGFRTIEKALASVWPAPRKPIPPRSSRLDPFKPLIDQMLRADLDAPRKQRHTAQRIFDRLLEEHQADQVSYGMVRDYVRLRRPEIRLEAGRDPPQVFIEQSHRPGAEAEVDFGAVWIRLAGEMTKCFLFSFRLSWSGKAIHRAFLTCSQEAFFEGHVHAMTLLGGLPFGHVRYDNLKPAVAKVLGFSRARVESERWVAFRSWAGIEPFYCRPGLEGAHEKGGVEGQIGYFRRNHLTPVPEIASIAELNAQIDSWDRQDERRRIRMRTQTIGERFAIEQPLLKPLPTEPFEIGRLFTPRVNLHSQINVRTNCYSVPVRLAGQQVRVMLFASHLVVYHKGVEVARHERLIAKGGSRLVLDHYLEALVRKPGALAGSSALEQARAAGTFTATHEAWWAAARKAHGEAAGTRELIEVLLLHRHMAHAHVVAGIAAALTVGALSADVVALEARKIAQADDASAVEPSPDRPEHLAWLDEPAVISLTTRRLAQLPPDPRPLPSVAVYDQLLRRRPGGRPASEEELP</sequence>
<dbReference type="EMBL" id="BOOJ01000111">
    <property type="protein sequence ID" value="GIH97906.1"/>
    <property type="molecule type" value="Genomic_DNA"/>
</dbReference>
<dbReference type="Proteomes" id="UP000619788">
    <property type="component" value="Unassembled WGS sequence"/>
</dbReference>
<feature type="region of interest" description="Disordered" evidence="1">
    <location>
        <begin position="528"/>
        <end position="560"/>
    </location>
</feature>
<dbReference type="NCBIfam" id="NF033546">
    <property type="entry name" value="transpos_IS21"/>
    <property type="match status" value="1"/>
</dbReference>
<organism evidence="3 4">
    <name type="scientific">Planobispora siamensis</name>
    <dbReference type="NCBI Taxonomy" id="936338"/>
    <lineage>
        <taxon>Bacteria</taxon>
        <taxon>Bacillati</taxon>
        <taxon>Actinomycetota</taxon>
        <taxon>Actinomycetes</taxon>
        <taxon>Streptosporangiales</taxon>
        <taxon>Streptosporangiaceae</taxon>
        <taxon>Planobispora</taxon>
    </lineage>
</organism>
<proteinExistence type="predicted"/>
<accession>A0A8J3WSH0</accession>
<protein>
    <submittedName>
        <fullName evidence="3">Transposase</fullName>
    </submittedName>
</protein>
<dbReference type="Pfam" id="PF22483">
    <property type="entry name" value="Mu-transpos_C_2"/>
    <property type="match status" value="1"/>
</dbReference>
<name>A0A8J3WSH0_9ACTN</name>
<evidence type="ECO:0000313" key="3">
    <source>
        <dbReference type="EMBL" id="GIH97906.1"/>
    </source>
</evidence>
<gene>
    <name evidence="3" type="primary">istA</name>
    <name evidence="3" type="ORF">Psi01_85360</name>
</gene>
<evidence type="ECO:0000256" key="1">
    <source>
        <dbReference type="SAM" id="MobiDB-lite"/>
    </source>
</evidence>
<dbReference type="InterPro" id="IPR054353">
    <property type="entry name" value="IstA-like_C"/>
</dbReference>